<organism evidence="2 3">
    <name type="scientific">Trichoderma citrinoviride</name>
    <dbReference type="NCBI Taxonomy" id="58853"/>
    <lineage>
        <taxon>Eukaryota</taxon>
        <taxon>Fungi</taxon>
        <taxon>Dikarya</taxon>
        <taxon>Ascomycota</taxon>
        <taxon>Pezizomycotina</taxon>
        <taxon>Sordariomycetes</taxon>
        <taxon>Hypocreomycetidae</taxon>
        <taxon>Hypocreales</taxon>
        <taxon>Hypocreaceae</taxon>
        <taxon>Trichoderma</taxon>
    </lineage>
</organism>
<reference evidence="3" key="1">
    <citation type="submission" date="2016-07" db="EMBL/GenBank/DDBJ databases">
        <title>Multiple horizontal gene transfer events from other fungi enriched the ability of initially mycotrophic Trichoderma (Ascomycota) to feed on dead plant biomass.</title>
        <authorList>
            <consortium name="DOE Joint Genome Institute"/>
            <person name="Atanasova L."/>
            <person name="Chenthamara K."/>
            <person name="Zhang J."/>
            <person name="Grujic M."/>
            <person name="Henrissat B."/>
            <person name="Kuo A."/>
            <person name="Aerts A."/>
            <person name="Salamov A."/>
            <person name="Lipzen A."/>
            <person name="Labutti K."/>
            <person name="Barry K."/>
            <person name="Miao Y."/>
            <person name="Rahimi M.J."/>
            <person name="Shen Q."/>
            <person name="Grigoriev I.V."/>
            <person name="Kubicek C.P."/>
            <person name="Druzhinina I.S."/>
        </authorList>
    </citation>
    <scope>NUCLEOTIDE SEQUENCE [LARGE SCALE GENOMIC DNA]</scope>
    <source>
        <strain evidence="3">TUCIM 6016</strain>
    </source>
</reference>
<evidence type="ECO:0000313" key="3">
    <source>
        <dbReference type="Proteomes" id="UP000241546"/>
    </source>
</evidence>
<dbReference type="RefSeq" id="XP_024749641.1">
    <property type="nucleotide sequence ID" value="XM_024890499.1"/>
</dbReference>
<dbReference type="EMBL" id="KZ680213">
    <property type="protein sequence ID" value="PTB66321.1"/>
    <property type="molecule type" value="Genomic_DNA"/>
</dbReference>
<feature type="compositionally biased region" description="Pro residues" evidence="1">
    <location>
        <begin position="85"/>
        <end position="108"/>
    </location>
</feature>
<sequence length="239" mass="25333">MPPVQVYTASPITAPAKASGVTPQTGLPEDNEQDARPQPTTTSPQTSTGYPPAQPGARPSLPVQTGVPQLSDRYMPTSTAQVDASPPPPQPGAMPTPPGKSSLPPPPKAGETLQQSQPQTMPMPPQMSYPPPTTTYTAHGGTSSSTSAAYSPNVPQPTFLQGTEATEPDFSHPPGYQQNTNAADFTRDQREAYNASVNQDYHQANDEESIWNTAKKWAAAAGDSIAAAENEVWKRINKD</sequence>
<protein>
    <submittedName>
        <fullName evidence="2">Uncharacterized protein</fullName>
    </submittedName>
</protein>
<dbReference type="GeneID" id="36598617"/>
<dbReference type="AlphaFoldDB" id="A0A2T4BAR0"/>
<dbReference type="Proteomes" id="UP000241546">
    <property type="component" value="Unassembled WGS sequence"/>
</dbReference>
<name>A0A2T4BAR0_9HYPO</name>
<dbReference type="OrthoDB" id="5385910at2759"/>
<feature type="compositionally biased region" description="Low complexity" evidence="1">
    <location>
        <begin position="37"/>
        <end position="51"/>
    </location>
</feature>
<keyword evidence="3" id="KW-1185">Reference proteome</keyword>
<proteinExistence type="predicted"/>
<evidence type="ECO:0000313" key="2">
    <source>
        <dbReference type="EMBL" id="PTB66321.1"/>
    </source>
</evidence>
<evidence type="ECO:0000256" key="1">
    <source>
        <dbReference type="SAM" id="MobiDB-lite"/>
    </source>
</evidence>
<gene>
    <name evidence="2" type="ORF">BBK36DRAFT_1118671</name>
</gene>
<feature type="compositionally biased region" description="Low complexity" evidence="1">
    <location>
        <begin position="134"/>
        <end position="152"/>
    </location>
</feature>
<accession>A0A2T4BAR0</accession>
<feature type="region of interest" description="Disordered" evidence="1">
    <location>
        <begin position="1"/>
        <end position="199"/>
    </location>
</feature>
<feature type="compositionally biased region" description="Pro residues" evidence="1">
    <location>
        <begin position="121"/>
        <end position="133"/>
    </location>
</feature>